<dbReference type="EMBL" id="JBHFFA010000002">
    <property type="protein sequence ID" value="KAL2642456.1"/>
    <property type="molecule type" value="Genomic_DNA"/>
</dbReference>
<evidence type="ECO:0000313" key="2">
    <source>
        <dbReference type="Proteomes" id="UP001605036"/>
    </source>
</evidence>
<dbReference type="AlphaFoldDB" id="A0ABD1Z3V7"/>
<keyword evidence="2" id="KW-1185">Reference proteome</keyword>
<organism evidence="1 2">
    <name type="scientific">Riccia fluitans</name>
    <dbReference type="NCBI Taxonomy" id="41844"/>
    <lineage>
        <taxon>Eukaryota</taxon>
        <taxon>Viridiplantae</taxon>
        <taxon>Streptophyta</taxon>
        <taxon>Embryophyta</taxon>
        <taxon>Marchantiophyta</taxon>
        <taxon>Marchantiopsida</taxon>
        <taxon>Marchantiidae</taxon>
        <taxon>Marchantiales</taxon>
        <taxon>Ricciaceae</taxon>
        <taxon>Riccia</taxon>
    </lineage>
</organism>
<gene>
    <name evidence="1" type="ORF">R1flu_010043</name>
</gene>
<evidence type="ECO:0000313" key="1">
    <source>
        <dbReference type="EMBL" id="KAL2642456.1"/>
    </source>
</evidence>
<dbReference type="Proteomes" id="UP001605036">
    <property type="component" value="Unassembled WGS sequence"/>
</dbReference>
<accession>A0ABD1Z3V7</accession>
<protein>
    <submittedName>
        <fullName evidence="1">Uncharacterized protein</fullName>
    </submittedName>
</protein>
<comment type="caution">
    <text evidence="1">The sequence shown here is derived from an EMBL/GenBank/DDBJ whole genome shotgun (WGS) entry which is preliminary data.</text>
</comment>
<reference evidence="1 2" key="1">
    <citation type="submission" date="2024-09" db="EMBL/GenBank/DDBJ databases">
        <title>Chromosome-scale assembly of Riccia fluitans.</title>
        <authorList>
            <person name="Paukszto L."/>
            <person name="Sawicki J."/>
            <person name="Karawczyk K."/>
            <person name="Piernik-Szablinska J."/>
            <person name="Szczecinska M."/>
            <person name="Mazdziarz M."/>
        </authorList>
    </citation>
    <scope>NUCLEOTIDE SEQUENCE [LARGE SCALE GENOMIC DNA]</scope>
    <source>
        <strain evidence="1">Rf_01</strain>
        <tissue evidence="1">Aerial parts of the thallus</tissue>
    </source>
</reference>
<name>A0ABD1Z3V7_9MARC</name>
<proteinExistence type="predicted"/>
<sequence>MSIGYGALPAAALQAERAGKRAVGWSGRAPCGGQPPPSVWPLAGQSALRAPAATVHVAATLKHPRGRFRVRE</sequence>